<feature type="compositionally biased region" description="Basic and acidic residues" evidence="1">
    <location>
        <begin position="96"/>
        <end position="119"/>
    </location>
</feature>
<feature type="compositionally biased region" description="Acidic residues" evidence="1">
    <location>
        <begin position="127"/>
        <end position="138"/>
    </location>
</feature>
<evidence type="ECO:0000313" key="3">
    <source>
        <dbReference type="Proteomes" id="UP000824120"/>
    </source>
</evidence>
<dbReference type="OrthoDB" id="1326213at2759"/>
<evidence type="ECO:0000313" key="2">
    <source>
        <dbReference type="EMBL" id="KAG5589647.1"/>
    </source>
</evidence>
<proteinExistence type="predicted"/>
<protein>
    <submittedName>
        <fullName evidence="2">Uncharacterized protein</fullName>
    </submittedName>
</protein>
<sequence length="170" mass="18773">MDRKKIKTLHFSTNQIIPLQIKDHPEGSKGSPSHFKIDKTGVHFPKNVEKATVPAKGTASLVQTVAGKDSSNPLMANTLPKSVKILPASFNTPGTSDKEKKNKDSLQKFLGEKTKEVIREYSNPEPETTDTEESESNEYDPSLEQFAQDPNEEDDSGMSFDSVALHNLDT</sequence>
<comment type="caution">
    <text evidence="2">The sequence shown here is derived from an EMBL/GenBank/DDBJ whole genome shotgun (WGS) entry which is preliminary data.</text>
</comment>
<organism evidence="2 3">
    <name type="scientific">Solanum commersonii</name>
    <name type="common">Commerson's wild potato</name>
    <name type="synonym">Commerson's nightshade</name>
    <dbReference type="NCBI Taxonomy" id="4109"/>
    <lineage>
        <taxon>Eukaryota</taxon>
        <taxon>Viridiplantae</taxon>
        <taxon>Streptophyta</taxon>
        <taxon>Embryophyta</taxon>
        <taxon>Tracheophyta</taxon>
        <taxon>Spermatophyta</taxon>
        <taxon>Magnoliopsida</taxon>
        <taxon>eudicotyledons</taxon>
        <taxon>Gunneridae</taxon>
        <taxon>Pentapetalae</taxon>
        <taxon>asterids</taxon>
        <taxon>lamiids</taxon>
        <taxon>Solanales</taxon>
        <taxon>Solanaceae</taxon>
        <taxon>Solanoideae</taxon>
        <taxon>Solaneae</taxon>
        <taxon>Solanum</taxon>
    </lineage>
</organism>
<gene>
    <name evidence="2" type="ORF">H5410_040161</name>
</gene>
<name>A0A9J5XQ62_SOLCO</name>
<feature type="region of interest" description="Disordered" evidence="1">
    <location>
        <begin position="20"/>
        <end position="39"/>
    </location>
</feature>
<dbReference type="AlphaFoldDB" id="A0A9J5XQ62"/>
<accession>A0A9J5XQ62</accession>
<reference evidence="2 3" key="1">
    <citation type="submission" date="2020-09" db="EMBL/GenBank/DDBJ databases">
        <title>De no assembly of potato wild relative species, Solanum commersonii.</title>
        <authorList>
            <person name="Cho K."/>
        </authorList>
    </citation>
    <scope>NUCLEOTIDE SEQUENCE [LARGE SCALE GENOMIC DNA]</scope>
    <source>
        <strain evidence="2">LZ3.2</strain>
        <tissue evidence="2">Leaf</tissue>
    </source>
</reference>
<feature type="region of interest" description="Disordered" evidence="1">
    <location>
        <begin position="86"/>
        <end position="170"/>
    </location>
</feature>
<keyword evidence="3" id="KW-1185">Reference proteome</keyword>
<dbReference type="Proteomes" id="UP000824120">
    <property type="component" value="Chromosome 8"/>
</dbReference>
<evidence type="ECO:0000256" key="1">
    <source>
        <dbReference type="SAM" id="MobiDB-lite"/>
    </source>
</evidence>
<dbReference type="EMBL" id="JACXVP010000008">
    <property type="protein sequence ID" value="KAG5589647.1"/>
    <property type="molecule type" value="Genomic_DNA"/>
</dbReference>